<feature type="transmembrane region" description="Helical" evidence="1">
    <location>
        <begin position="125"/>
        <end position="153"/>
    </location>
</feature>
<feature type="transmembrane region" description="Helical" evidence="1">
    <location>
        <begin position="210"/>
        <end position="236"/>
    </location>
</feature>
<name>A0ABV9QXG6_9GAMM</name>
<keyword evidence="1" id="KW-0812">Transmembrane</keyword>
<keyword evidence="1" id="KW-1133">Transmembrane helix</keyword>
<dbReference type="RefSeq" id="WP_380022330.1">
    <property type="nucleotide sequence ID" value="NZ_JBHSHD010000013.1"/>
</dbReference>
<organism evidence="2 3">
    <name type="scientific">Dokdonella ginsengisoli</name>
    <dbReference type="NCBI Taxonomy" id="363846"/>
    <lineage>
        <taxon>Bacteria</taxon>
        <taxon>Pseudomonadati</taxon>
        <taxon>Pseudomonadota</taxon>
        <taxon>Gammaproteobacteria</taxon>
        <taxon>Lysobacterales</taxon>
        <taxon>Rhodanobacteraceae</taxon>
        <taxon>Dokdonella</taxon>
    </lineage>
</organism>
<evidence type="ECO:0008006" key="4">
    <source>
        <dbReference type="Google" id="ProtNLM"/>
    </source>
</evidence>
<comment type="caution">
    <text evidence="2">The sequence shown here is derived from an EMBL/GenBank/DDBJ whole genome shotgun (WGS) entry which is preliminary data.</text>
</comment>
<evidence type="ECO:0000313" key="2">
    <source>
        <dbReference type="EMBL" id="MFC4822048.1"/>
    </source>
</evidence>
<proteinExistence type="predicted"/>
<keyword evidence="1" id="KW-0472">Membrane</keyword>
<dbReference type="Proteomes" id="UP001595886">
    <property type="component" value="Unassembled WGS sequence"/>
</dbReference>
<feature type="transmembrane region" description="Helical" evidence="1">
    <location>
        <begin position="185"/>
        <end position="204"/>
    </location>
</feature>
<gene>
    <name evidence="2" type="ORF">ACFO6Q_17115</name>
</gene>
<feature type="transmembrane region" description="Helical" evidence="1">
    <location>
        <begin position="31"/>
        <end position="51"/>
    </location>
</feature>
<accession>A0ABV9QXG6</accession>
<evidence type="ECO:0000256" key="1">
    <source>
        <dbReference type="SAM" id="Phobius"/>
    </source>
</evidence>
<dbReference type="EMBL" id="JBHSHD010000013">
    <property type="protein sequence ID" value="MFC4822048.1"/>
    <property type="molecule type" value="Genomic_DNA"/>
</dbReference>
<reference evidence="3" key="1">
    <citation type="journal article" date="2019" name="Int. J. Syst. Evol. Microbiol.">
        <title>The Global Catalogue of Microorganisms (GCM) 10K type strain sequencing project: providing services to taxonomists for standard genome sequencing and annotation.</title>
        <authorList>
            <consortium name="The Broad Institute Genomics Platform"/>
            <consortium name="The Broad Institute Genome Sequencing Center for Infectious Disease"/>
            <person name="Wu L."/>
            <person name="Ma J."/>
        </authorList>
    </citation>
    <scope>NUCLEOTIDE SEQUENCE [LARGE SCALE GENOMIC DNA]</scope>
    <source>
        <strain evidence="3">CCUG 30340</strain>
    </source>
</reference>
<sequence>MSTLHALWNTLLPAMARPSRSAAVAMDAWRAAVLAWLLMVLLAAVFHVRYYTAVDYEWMRTLVLGQAAAVGRLPAGADAALNRFLTPAVMAPLATAGMALQQALVLAALWGYLRVVSVLAGSRVSSVACLGVACVALLPAALDSVFALAASFLEPMATTPIERLNPLSADALVFRLGEQSAWQKPLAALSPTVLWSALILFHWLRDLVRLGAVWAAALALAPFAAVFITWGALVALSNPF</sequence>
<protein>
    <recommendedName>
        <fullName evidence="4">Yip1 domain-containing protein</fullName>
    </recommendedName>
</protein>
<evidence type="ECO:0000313" key="3">
    <source>
        <dbReference type="Proteomes" id="UP001595886"/>
    </source>
</evidence>
<feature type="transmembrane region" description="Helical" evidence="1">
    <location>
        <begin position="93"/>
        <end position="113"/>
    </location>
</feature>
<keyword evidence="3" id="KW-1185">Reference proteome</keyword>